<organism evidence="1 2">
    <name type="scientific">Marinomonas maritima</name>
    <dbReference type="NCBI Taxonomy" id="2940935"/>
    <lineage>
        <taxon>Bacteria</taxon>
        <taxon>Pseudomonadati</taxon>
        <taxon>Pseudomonadota</taxon>
        <taxon>Gammaproteobacteria</taxon>
        <taxon>Oceanospirillales</taxon>
        <taxon>Oceanospirillaceae</taxon>
        <taxon>Marinomonas</taxon>
    </lineage>
</organism>
<keyword evidence="2" id="KW-1185">Reference proteome</keyword>
<dbReference type="Proteomes" id="UP001139522">
    <property type="component" value="Unassembled WGS sequence"/>
</dbReference>
<reference evidence="1" key="1">
    <citation type="submission" date="2023-01" db="EMBL/GenBank/DDBJ databases">
        <title>Psychroserpens sp. MSW6 and Marinomonas sp. RSW2, isolated from seawater.</title>
        <authorList>
            <person name="Kristyanto S."/>
            <person name="Jung J."/>
            <person name="Kim J.M."/>
            <person name="Jeon C.O."/>
        </authorList>
    </citation>
    <scope>NUCLEOTIDE SEQUENCE</scope>
    <source>
        <strain evidence="1">RSW2</strain>
    </source>
</reference>
<gene>
    <name evidence="1" type="ORF">M3I01_008570</name>
</gene>
<protein>
    <submittedName>
        <fullName evidence="1">Uncharacterized protein</fullName>
    </submittedName>
</protein>
<sequence>MSGCDVEISSDKPERSAKIPAEAFWLGGPDAGFYILVKPSNNKDVYLSEIYYESGDLAYEGLMILYPVGSEGIDVSNEALFKFWDGDSLYLNNDLYLKAQ</sequence>
<evidence type="ECO:0000313" key="1">
    <source>
        <dbReference type="EMBL" id="MDE8602976.1"/>
    </source>
</evidence>
<accession>A0ABT5WDT5</accession>
<name>A0ABT5WDT5_9GAMM</name>
<dbReference type="EMBL" id="JAMZEG020000002">
    <property type="protein sequence ID" value="MDE8602976.1"/>
    <property type="molecule type" value="Genomic_DNA"/>
</dbReference>
<evidence type="ECO:0000313" key="2">
    <source>
        <dbReference type="Proteomes" id="UP001139522"/>
    </source>
</evidence>
<dbReference type="RefSeq" id="WP_255895380.1">
    <property type="nucleotide sequence ID" value="NZ_JAMZEG020000002.1"/>
</dbReference>
<proteinExistence type="predicted"/>
<comment type="caution">
    <text evidence="1">The sequence shown here is derived from an EMBL/GenBank/DDBJ whole genome shotgun (WGS) entry which is preliminary data.</text>
</comment>